<dbReference type="PANTHER" id="PTHR10434">
    <property type="entry name" value="1-ACYL-SN-GLYCEROL-3-PHOSPHATE ACYLTRANSFERASE"/>
    <property type="match status" value="1"/>
</dbReference>
<evidence type="ECO:0000256" key="5">
    <source>
        <dbReference type="ARBA" id="ARBA00023315"/>
    </source>
</evidence>
<name>A0ABD3N7Y4_9STRA</name>
<keyword evidence="10" id="KW-1185">Reference proteome</keyword>
<proteinExistence type="predicted"/>
<dbReference type="InterPro" id="IPR002123">
    <property type="entry name" value="Plipid/glycerol_acylTrfase"/>
</dbReference>
<keyword evidence="6" id="KW-1133">Transmembrane helix</keyword>
<organism evidence="9 10">
    <name type="scientific">Cyclotella atomus</name>
    <dbReference type="NCBI Taxonomy" id="382360"/>
    <lineage>
        <taxon>Eukaryota</taxon>
        <taxon>Sar</taxon>
        <taxon>Stramenopiles</taxon>
        <taxon>Ochrophyta</taxon>
        <taxon>Bacillariophyta</taxon>
        <taxon>Coscinodiscophyceae</taxon>
        <taxon>Thalassiosirophycidae</taxon>
        <taxon>Stephanodiscales</taxon>
        <taxon>Stephanodiscaceae</taxon>
        <taxon>Cyclotella</taxon>
    </lineage>
</organism>
<sequence length="409" mass="46148">MTAFYNALYLLLAAGYTSSFQTLSLSNIKYVKSYQLKQSRPPSVLHASIQEERKQTASIINHAVSGNEHHKEHRKQHHQNPTLIRIQGIDHHHSQNQVHHHHIEHQLHQTQLIDHLHTSTSLHPYQQQQKSHVLSVEEMNPIFQWTNSKGKTKVLNLFGVYNLLTIAITMPFWLLAMEILQRLGDSVEGFDENRAKFDYSGKIWCRTYLRLVDSYPEIAGDVSRLKDKESGGYVGACLFVANHASFLDIAVLCTVLDPVFKFIAKDSLVKFPGVGKQLVGGEHVLIDRNDKRSQLRSFKQAINYLTAGVPIMAFPEGARSPDGRLMAFKPGLFSMAVKAKVPIVPLSISNAYAVMPSEGFVPVQSGRGKLRVYVHDPIDVEGKTEEEISQQVREALLSELPKDQHPLNE</sequence>
<keyword evidence="6" id="KW-0472">Membrane</keyword>
<keyword evidence="3" id="KW-0808">Transferase</keyword>
<feature type="domain" description="Phospholipid/glycerol acyltransferase" evidence="8">
    <location>
        <begin position="237"/>
        <end position="351"/>
    </location>
</feature>
<reference evidence="9 10" key="1">
    <citation type="submission" date="2024-10" db="EMBL/GenBank/DDBJ databases">
        <title>Updated reference genomes for cyclostephanoid diatoms.</title>
        <authorList>
            <person name="Roberts W.R."/>
            <person name="Alverson A.J."/>
        </authorList>
    </citation>
    <scope>NUCLEOTIDE SEQUENCE [LARGE SCALE GENOMIC DNA]</scope>
    <source>
        <strain evidence="9 10">AJA010-31</strain>
    </source>
</reference>
<feature type="chain" id="PRO_5044795091" description="Phospholipid/glycerol acyltransferase domain-containing protein" evidence="7">
    <location>
        <begin position="20"/>
        <end position="409"/>
    </location>
</feature>
<comment type="pathway">
    <text evidence="1">Lipid metabolism.</text>
</comment>
<evidence type="ECO:0000256" key="1">
    <source>
        <dbReference type="ARBA" id="ARBA00005189"/>
    </source>
</evidence>
<evidence type="ECO:0000256" key="7">
    <source>
        <dbReference type="SAM" id="SignalP"/>
    </source>
</evidence>
<dbReference type="AlphaFoldDB" id="A0ABD3N7Y4"/>
<dbReference type="SMART" id="SM00563">
    <property type="entry name" value="PlsC"/>
    <property type="match status" value="1"/>
</dbReference>
<dbReference type="Pfam" id="PF01553">
    <property type="entry name" value="Acyltransferase"/>
    <property type="match status" value="1"/>
</dbReference>
<keyword evidence="4" id="KW-0443">Lipid metabolism</keyword>
<keyword evidence="5" id="KW-0012">Acyltransferase</keyword>
<evidence type="ECO:0000256" key="3">
    <source>
        <dbReference type="ARBA" id="ARBA00022679"/>
    </source>
</evidence>
<dbReference type="EMBL" id="JALLPJ020001293">
    <property type="protein sequence ID" value="KAL3771131.1"/>
    <property type="molecule type" value="Genomic_DNA"/>
</dbReference>
<evidence type="ECO:0000256" key="2">
    <source>
        <dbReference type="ARBA" id="ARBA00022516"/>
    </source>
</evidence>
<keyword evidence="2" id="KW-0444">Lipid biosynthesis</keyword>
<evidence type="ECO:0000313" key="10">
    <source>
        <dbReference type="Proteomes" id="UP001530400"/>
    </source>
</evidence>
<dbReference type="Proteomes" id="UP001530400">
    <property type="component" value="Unassembled WGS sequence"/>
</dbReference>
<evidence type="ECO:0000256" key="4">
    <source>
        <dbReference type="ARBA" id="ARBA00023098"/>
    </source>
</evidence>
<dbReference type="GO" id="GO:0006629">
    <property type="term" value="P:lipid metabolic process"/>
    <property type="evidence" value="ECO:0007669"/>
    <property type="project" value="UniProtKB-KW"/>
</dbReference>
<evidence type="ECO:0000313" key="9">
    <source>
        <dbReference type="EMBL" id="KAL3771131.1"/>
    </source>
</evidence>
<accession>A0ABD3N7Y4</accession>
<keyword evidence="7" id="KW-0732">Signal</keyword>
<dbReference type="CDD" id="cd07989">
    <property type="entry name" value="LPLAT_AGPAT-like"/>
    <property type="match status" value="1"/>
</dbReference>
<keyword evidence="6" id="KW-0812">Transmembrane</keyword>
<comment type="caution">
    <text evidence="9">The sequence shown here is derived from an EMBL/GenBank/DDBJ whole genome shotgun (WGS) entry which is preliminary data.</text>
</comment>
<feature type="signal peptide" evidence="7">
    <location>
        <begin position="1"/>
        <end position="19"/>
    </location>
</feature>
<evidence type="ECO:0000259" key="8">
    <source>
        <dbReference type="SMART" id="SM00563"/>
    </source>
</evidence>
<protein>
    <recommendedName>
        <fullName evidence="8">Phospholipid/glycerol acyltransferase domain-containing protein</fullName>
    </recommendedName>
</protein>
<evidence type="ECO:0000256" key="6">
    <source>
        <dbReference type="SAM" id="Phobius"/>
    </source>
</evidence>
<dbReference type="SUPFAM" id="SSF69593">
    <property type="entry name" value="Glycerol-3-phosphate (1)-acyltransferase"/>
    <property type="match status" value="1"/>
</dbReference>
<dbReference type="GO" id="GO:0016746">
    <property type="term" value="F:acyltransferase activity"/>
    <property type="evidence" value="ECO:0007669"/>
    <property type="project" value="UniProtKB-KW"/>
</dbReference>
<feature type="transmembrane region" description="Helical" evidence="6">
    <location>
        <begin position="154"/>
        <end position="176"/>
    </location>
</feature>
<gene>
    <name evidence="9" type="ORF">ACHAWO_013498</name>
</gene>
<dbReference type="PANTHER" id="PTHR10434:SF64">
    <property type="entry name" value="1-ACYL-SN-GLYCEROL-3-PHOSPHATE ACYLTRANSFERASE-RELATED"/>
    <property type="match status" value="1"/>
</dbReference>